<sequence>VSACYFAYTLKLDMPGSNHHTIRASDFQRKAADFYAGRGVPAPLEEAYWILSLPERFQDDIMKECPAMVVLSYFLVAETKLYVDPGPTQEYYEIGLSILQ</sequence>
<dbReference type="AlphaFoldDB" id="A0A813IN08"/>
<gene>
    <name evidence="1" type="ORF">PGLA2088_LOCUS10549</name>
</gene>
<feature type="non-terminal residue" evidence="1">
    <location>
        <position position="100"/>
    </location>
</feature>
<dbReference type="EMBL" id="CAJNNW010011858">
    <property type="protein sequence ID" value="CAE8653684.1"/>
    <property type="molecule type" value="Genomic_DNA"/>
</dbReference>
<reference evidence="1" key="1">
    <citation type="submission" date="2021-02" db="EMBL/GenBank/DDBJ databases">
        <authorList>
            <person name="Dougan E. K."/>
            <person name="Rhodes N."/>
            <person name="Thang M."/>
            <person name="Chan C."/>
        </authorList>
    </citation>
    <scope>NUCLEOTIDE SEQUENCE</scope>
</reference>
<dbReference type="Proteomes" id="UP000626109">
    <property type="component" value="Unassembled WGS sequence"/>
</dbReference>
<proteinExistence type="predicted"/>
<comment type="caution">
    <text evidence="1">The sequence shown here is derived from an EMBL/GenBank/DDBJ whole genome shotgun (WGS) entry which is preliminary data.</text>
</comment>
<evidence type="ECO:0000313" key="2">
    <source>
        <dbReference type="Proteomes" id="UP000626109"/>
    </source>
</evidence>
<accession>A0A813IN08</accession>
<organism evidence="1 2">
    <name type="scientific">Polarella glacialis</name>
    <name type="common">Dinoflagellate</name>
    <dbReference type="NCBI Taxonomy" id="89957"/>
    <lineage>
        <taxon>Eukaryota</taxon>
        <taxon>Sar</taxon>
        <taxon>Alveolata</taxon>
        <taxon>Dinophyceae</taxon>
        <taxon>Suessiales</taxon>
        <taxon>Suessiaceae</taxon>
        <taxon>Polarella</taxon>
    </lineage>
</organism>
<feature type="non-terminal residue" evidence="1">
    <location>
        <position position="1"/>
    </location>
</feature>
<evidence type="ECO:0000313" key="1">
    <source>
        <dbReference type="EMBL" id="CAE8653684.1"/>
    </source>
</evidence>
<protein>
    <submittedName>
        <fullName evidence="1">Uncharacterized protein</fullName>
    </submittedName>
</protein>
<name>A0A813IN08_POLGL</name>